<dbReference type="EnsemblMetazoa" id="AMAM023818-RA">
    <property type="protein sequence ID" value="AMAM023818-PA"/>
    <property type="gene ID" value="AMAM023818"/>
</dbReference>
<organism evidence="1 2">
    <name type="scientific">Anopheles maculatus</name>
    <dbReference type="NCBI Taxonomy" id="74869"/>
    <lineage>
        <taxon>Eukaryota</taxon>
        <taxon>Metazoa</taxon>
        <taxon>Ecdysozoa</taxon>
        <taxon>Arthropoda</taxon>
        <taxon>Hexapoda</taxon>
        <taxon>Insecta</taxon>
        <taxon>Pterygota</taxon>
        <taxon>Neoptera</taxon>
        <taxon>Endopterygota</taxon>
        <taxon>Diptera</taxon>
        <taxon>Nematocera</taxon>
        <taxon>Culicoidea</taxon>
        <taxon>Culicidae</taxon>
        <taxon>Anophelinae</taxon>
        <taxon>Anopheles</taxon>
        <taxon>Anopheles maculatus group</taxon>
    </lineage>
</organism>
<reference evidence="1" key="2">
    <citation type="submission" date="2020-05" db="UniProtKB">
        <authorList>
            <consortium name="EnsemblMetazoa"/>
        </authorList>
    </citation>
    <scope>IDENTIFICATION</scope>
    <source>
        <strain evidence="1">maculatus3</strain>
    </source>
</reference>
<accession>A0A182TC08</accession>
<evidence type="ECO:0000313" key="2">
    <source>
        <dbReference type="Proteomes" id="UP000075901"/>
    </source>
</evidence>
<dbReference type="AlphaFoldDB" id="A0A182TC08"/>
<proteinExistence type="predicted"/>
<dbReference type="Proteomes" id="UP000075901">
    <property type="component" value="Unassembled WGS sequence"/>
</dbReference>
<dbReference type="VEuPathDB" id="VectorBase:AMAM023818"/>
<protein>
    <submittedName>
        <fullName evidence="1">Uncharacterized protein</fullName>
    </submittedName>
</protein>
<reference evidence="2" key="1">
    <citation type="submission" date="2013-09" db="EMBL/GenBank/DDBJ databases">
        <title>The Genome Sequence of Anopheles maculatus species B.</title>
        <authorList>
            <consortium name="The Broad Institute Genomics Platform"/>
            <person name="Neafsey D.E."/>
            <person name="Besansky N."/>
            <person name="Howell P."/>
            <person name="Walton C."/>
            <person name="Young S.K."/>
            <person name="Zeng Q."/>
            <person name="Gargeya S."/>
            <person name="Fitzgerald M."/>
            <person name="Haas B."/>
            <person name="Abouelleil A."/>
            <person name="Allen A.W."/>
            <person name="Alvarado L."/>
            <person name="Arachchi H.M."/>
            <person name="Berlin A.M."/>
            <person name="Chapman S.B."/>
            <person name="Gainer-Dewar J."/>
            <person name="Goldberg J."/>
            <person name="Griggs A."/>
            <person name="Gujja S."/>
            <person name="Hansen M."/>
            <person name="Howarth C."/>
            <person name="Imamovic A."/>
            <person name="Ireland A."/>
            <person name="Larimer J."/>
            <person name="McCowan C."/>
            <person name="Murphy C."/>
            <person name="Pearson M."/>
            <person name="Poon T.W."/>
            <person name="Priest M."/>
            <person name="Roberts A."/>
            <person name="Saif S."/>
            <person name="Shea T."/>
            <person name="Sisk P."/>
            <person name="Sykes S."/>
            <person name="Wortman J."/>
            <person name="Nusbaum C."/>
            <person name="Birren B."/>
        </authorList>
    </citation>
    <scope>NUCLEOTIDE SEQUENCE [LARGE SCALE GENOMIC DNA]</scope>
    <source>
        <strain evidence="2">maculatus3</strain>
    </source>
</reference>
<name>A0A182TC08_9DIPT</name>
<evidence type="ECO:0000313" key="1">
    <source>
        <dbReference type="EnsemblMetazoa" id="AMAM023818-PA"/>
    </source>
</evidence>
<sequence>MFVSLSASSKLEPGCPDDIQVTIVPASMSTGSSKGHHHHHLLLLMLLLQRFPIRRQRLVETERLNEMPAQKSHHPARRSLDEMLKAHAAILYGTGRAFGDGYGTSLSTVSRDPSGAS</sequence>
<keyword evidence="2" id="KW-1185">Reference proteome</keyword>